<evidence type="ECO:0000256" key="1">
    <source>
        <dbReference type="SAM" id="MobiDB-lite"/>
    </source>
</evidence>
<name>A0AAU3I875_9ACTN</name>
<feature type="compositionally biased region" description="Basic and acidic residues" evidence="1">
    <location>
        <begin position="182"/>
        <end position="201"/>
    </location>
</feature>
<dbReference type="EMBL" id="CP109546">
    <property type="protein sequence ID" value="WTZ13803.1"/>
    <property type="molecule type" value="Genomic_DNA"/>
</dbReference>
<reference evidence="2" key="1">
    <citation type="submission" date="2022-10" db="EMBL/GenBank/DDBJ databases">
        <title>The complete genomes of actinobacterial strains from the NBC collection.</title>
        <authorList>
            <person name="Joergensen T.S."/>
            <person name="Alvarez Arevalo M."/>
            <person name="Sterndorff E.B."/>
            <person name="Faurdal D."/>
            <person name="Vuksanovic O."/>
            <person name="Mourched A.-S."/>
            <person name="Charusanti P."/>
            <person name="Shaw S."/>
            <person name="Blin K."/>
            <person name="Weber T."/>
        </authorList>
    </citation>
    <scope>NUCLEOTIDE SEQUENCE</scope>
    <source>
        <strain evidence="2">NBC_01393</strain>
    </source>
</reference>
<proteinExistence type="predicted"/>
<gene>
    <name evidence="2" type="ORF">OG699_40975</name>
</gene>
<evidence type="ECO:0000313" key="2">
    <source>
        <dbReference type="EMBL" id="WTZ13803.1"/>
    </source>
</evidence>
<protein>
    <submittedName>
        <fullName evidence="2">Uncharacterized protein</fullName>
    </submittedName>
</protein>
<feature type="region of interest" description="Disordered" evidence="1">
    <location>
        <begin position="181"/>
        <end position="224"/>
    </location>
</feature>
<organism evidence="2">
    <name type="scientific">Streptomyces sp. NBC_01393</name>
    <dbReference type="NCBI Taxonomy" id="2903851"/>
    <lineage>
        <taxon>Bacteria</taxon>
        <taxon>Bacillati</taxon>
        <taxon>Actinomycetota</taxon>
        <taxon>Actinomycetes</taxon>
        <taxon>Kitasatosporales</taxon>
        <taxon>Streptomycetaceae</taxon>
        <taxon>Streptomyces</taxon>
    </lineage>
</organism>
<dbReference type="AlphaFoldDB" id="A0AAU3I875"/>
<accession>A0AAU3I875</accession>
<sequence length="334" mass="36332">MDMNDWQSGHRAAYGCGAWERARHQARLLVAWYDERDHDLGTPQPRRFSADPGPRVKWPWGSARHDTLGLLLWRAAYDPGILVDQVLLADALRYCAQGAEPLDTGPVPEAARTAGIGVGSAASVAGIRHVLQAHVDADLPRPRPAGVRLTLGYRVRESRATPAWDLGDWPTALAQARQAMGRADDLRERGTWKPTDHERSTGARIGHGLEQPARSPAASGHPAPSWLERASRLTATADTLTTAADTLLGTGRDDASPLVTVLGTTADACARLKADTEEIGRLWAAEAPREPSDRAAWEVAWELSHVPGALLEQTEETEHLVRALAVFLWVLAVR</sequence>